<name>A0A0R3WE51_TAEAS</name>
<protein>
    <submittedName>
        <fullName evidence="3">DREV methyltransferase</fullName>
    </submittedName>
</protein>
<accession>A0A0R3WE51</accession>
<gene>
    <name evidence="1" type="ORF">TASK_LOCUS9080</name>
</gene>
<dbReference type="OrthoDB" id="6279036at2759"/>
<evidence type="ECO:0000313" key="2">
    <source>
        <dbReference type="Proteomes" id="UP000282613"/>
    </source>
</evidence>
<sequence length="120" mass="13856">MNITFLEIENEYDAFDCIMYMVDPSYFLWDDLLATLESLAPHQALIIAVIINAMVYTSSETHCLLKFPQSLGGYNSSPLAIIRTNWRLWSIECHHRNFINWSDLLGWGCYDVISAEMKAN</sequence>
<evidence type="ECO:0000313" key="3">
    <source>
        <dbReference type="WBParaSite" id="TASK_0000907901-mRNA-1"/>
    </source>
</evidence>
<organism evidence="3">
    <name type="scientific">Taenia asiatica</name>
    <name type="common">Asian tapeworm</name>
    <dbReference type="NCBI Taxonomy" id="60517"/>
    <lineage>
        <taxon>Eukaryota</taxon>
        <taxon>Metazoa</taxon>
        <taxon>Spiralia</taxon>
        <taxon>Lophotrochozoa</taxon>
        <taxon>Platyhelminthes</taxon>
        <taxon>Cestoda</taxon>
        <taxon>Eucestoda</taxon>
        <taxon>Cyclophyllidea</taxon>
        <taxon>Taeniidae</taxon>
        <taxon>Taenia</taxon>
    </lineage>
</organism>
<dbReference type="Proteomes" id="UP000282613">
    <property type="component" value="Unassembled WGS sequence"/>
</dbReference>
<reference evidence="1 2" key="2">
    <citation type="submission" date="2018-11" db="EMBL/GenBank/DDBJ databases">
        <authorList>
            <consortium name="Pathogen Informatics"/>
        </authorList>
    </citation>
    <scope>NUCLEOTIDE SEQUENCE [LARGE SCALE GENOMIC DNA]</scope>
</reference>
<proteinExistence type="predicted"/>
<dbReference type="EMBL" id="UYRS01018981">
    <property type="protein sequence ID" value="VDK41753.1"/>
    <property type="molecule type" value="Genomic_DNA"/>
</dbReference>
<keyword evidence="2" id="KW-1185">Reference proteome</keyword>
<dbReference type="AlphaFoldDB" id="A0A0R3WE51"/>
<dbReference type="WBParaSite" id="TASK_0000907901-mRNA-1">
    <property type="protein sequence ID" value="TASK_0000907901-mRNA-1"/>
    <property type="gene ID" value="TASK_0000907901"/>
</dbReference>
<evidence type="ECO:0000313" key="1">
    <source>
        <dbReference type="EMBL" id="VDK41753.1"/>
    </source>
</evidence>
<reference evidence="3" key="1">
    <citation type="submission" date="2017-02" db="UniProtKB">
        <authorList>
            <consortium name="WormBaseParasite"/>
        </authorList>
    </citation>
    <scope>IDENTIFICATION</scope>
</reference>